<dbReference type="OrthoDB" id="691083at2759"/>
<dbReference type="InterPro" id="IPR008889">
    <property type="entry name" value="VQ"/>
</dbReference>
<evidence type="ECO:0000313" key="3">
    <source>
        <dbReference type="EMBL" id="KAF5949769.1"/>
    </source>
</evidence>
<feature type="domain" description="VQ" evidence="2">
    <location>
        <begin position="14"/>
        <end position="38"/>
    </location>
</feature>
<dbReference type="Pfam" id="PF05678">
    <property type="entry name" value="VQ"/>
    <property type="match status" value="1"/>
</dbReference>
<name>A0A7J7HAD0_CAMSI</name>
<dbReference type="PANTHER" id="PTHR34777:SF1">
    <property type="entry name" value="VQ MOTIF-CONTAINING PROTEIN 10"/>
    <property type="match status" value="1"/>
</dbReference>
<sequence length="97" mass="10020">MSRTNSKPMKIVFISTQHVETDAMSFKSVVQRLTGKDSVVVESGGAQPGVTEMGGGGSGGGRGGMGLSRGGVSFKGLDGILLMELPPSDELYWLSGD</sequence>
<accession>A0A7J7HAD0</accession>
<dbReference type="PANTHER" id="PTHR34777">
    <property type="entry name" value="VQ MOTIF-CONTAINING PROTEIN 10"/>
    <property type="match status" value="1"/>
</dbReference>
<reference evidence="4" key="1">
    <citation type="journal article" date="2020" name="Nat. Commun.">
        <title>Genome assembly of wild tea tree DASZ reveals pedigree and selection history of tea varieties.</title>
        <authorList>
            <person name="Zhang W."/>
            <person name="Zhang Y."/>
            <person name="Qiu H."/>
            <person name="Guo Y."/>
            <person name="Wan H."/>
            <person name="Zhang X."/>
            <person name="Scossa F."/>
            <person name="Alseekh S."/>
            <person name="Zhang Q."/>
            <person name="Wang P."/>
            <person name="Xu L."/>
            <person name="Schmidt M.H."/>
            <person name="Jia X."/>
            <person name="Li D."/>
            <person name="Zhu A."/>
            <person name="Guo F."/>
            <person name="Chen W."/>
            <person name="Ni D."/>
            <person name="Usadel B."/>
            <person name="Fernie A.R."/>
            <person name="Wen W."/>
        </authorList>
    </citation>
    <scope>NUCLEOTIDE SEQUENCE [LARGE SCALE GENOMIC DNA]</scope>
    <source>
        <strain evidence="4">cv. G240</strain>
    </source>
</reference>
<organism evidence="3 4">
    <name type="scientific">Camellia sinensis</name>
    <name type="common">Tea plant</name>
    <name type="synonym">Thea sinensis</name>
    <dbReference type="NCBI Taxonomy" id="4442"/>
    <lineage>
        <taxon>Eukaryota</taxon>
        <taxon>Viridiplantae</taxon>
        <taxon>Streptophyta</taxon>
        <taxon>Embryophyta</taxon>
        <taxon>Tracheophyta</taxon>
        <taxon>Spermatophyta</taxon>
        <taxon>Magnoliopsida</taxon>
        <taxon>eudicotyledons</taxon>
        <taxon>Gunneridae</taxon>
        <taxon>Pentapetalae</taxon>
        <taxon>asterids</taxon>
        <taxon>Ericales</taxon>
        <taxon>Theaceae</taxon>
        <taxon>Camellia</taxon>
    </lineage>
</organism>
<evidence type="ECO:0000259" key="2">
    <source>
        <dbReference type="Pfam" id="PF05678"/>
    </source>
</evidence>
<keyword evidence="4" id="KW-1185">Reference proteome</keyword>
<gene>
    <name evidence="3" type="ORF">HYC85_011762</name>
</gene>
<evidence type="ECO:0000313" key="4">
    <source>
        <dbReference type="Proteomes" id="UP000593564"/>
    </source>
</evidence>
<feature type="compositionally biased region" description="Gly residues" evidence="1">
    <location>
        <begin position="52"/>
        <end position="65"/>
    </location>
</feature>
<dbReference type="EMBL" id="JACBKZ010000005">
    <property type="protein sequence ID" value="KAF5949769.1"/>
    <property type="molecule type" value="Genomic_DNA"/>
</dbReference>
<evidence type="ECO:0000256" key="1">
    <source>
        <dbReference type="SAM" id="MobiDB-lite"/>
    </source>
</evidence>
<dbReference type="AlphaFoldDB" id="A0A7J7HAD0"/>
<proteinExistence type="predicted"/>
<reference evidence="3 4" key="2">
    <citation type="submission" date="2020-07" db="EMBL/GenBank/DDBJ databases">
        <title>Genome assembly of wild tea tree DASZ reveals pedigree and selection history of tea varieties.</title>
        <authorList>
            <person name="Zhang W."/>
        </authorList>
    </citation>
    <scope>NUCLEOTIDE SEQUENCE [LARGE SCALE GENOMIC DNA]</scope>
    <source>
        <strain evidence="4">cv. G240</strain>
        <tissue evidence="3">Leaf</tissue>
    </source>
</reference>
<dbReference type="InterPro" id="IPR039608">
    <property type="entry name" value="VQ_1/10"/>
</dbReference>
<dbReference type="Proteomes" id="UP000593564">
    <property type="component" value="Unassembled WGS sequence"/>
</dbReference>
<comment type="caution">
    <text evidence="3">The sequence shown here is derived from an EMBL/GenBank/DDBJ whole genome shotgun (WGS) entry which is preliminary data.</text>
</comment>
<protein>
    <recommendedName>
        <fullName evidence="2">VQ domain-containing protein</fullName>
    </recommendedName>
</protein>
<feature type="region of interest" description="Disordered" evidence="1">
    <location>
        <begin position="41"/>
        <end position="65"/>
    </location>
</feature>